<name>A0ABR1M6I2_9PEZI</name>
<dbReference type="EMBL" id="JBBPDW010000021">
    <property type="protein sequence ID" value="KAK7543252.1"/>
    <property type="molecule type" value="Genomic_DNA"/>
</dbReference>
<evidence type="ECO:0000313" key="3">
    <source>
        <dbReference type="Proteomes" id="UP001365128"/>
    </source>
</evidence>
<keyword evidence="3" id="KW-1185">Reference proteome</keyword>
<feature type="region of interest" description="Disordered" evidence="1">
    <location>
        <begin position="628"/>
        <end position="672"/>
    </location>
</feature>
<feature type="compositionally biased region" description="Polar residues" evidence="1">
    <location>
        <begin position="628"/>
        <end position="650"/>
    </location>
</feature>
<feature type="compositionally biased region" description="Basic and acidic residues" evidence="1">
    <location>
        <begin position="654"/>
        <end position="668"/>
    </location>
</feature>
<evidence type="ECO:0000256" key="1">
    <source>
        <dbReference type="SAM" id="MobiDB-lite"/>
    </source>
</evidence>
<gene>
    <name evidence="2" type="ORF">IWX46DRAFT_581943</name>
</gene>
<feature type="region of interest" description="Disordered" evidence="1">
    <location>
        <begin position="388"/>
        <end position="409"/>
    </location>
</feature>
<organism evidence="2 3">
    <name type="scientific">Phyllosticta citricarpa</name>
    <dbReference type="NCBI Taxonomy" id="55181"/>
    <lineage>
        <taxon>Eukaryota</taxon>
        <taxon>Fungi</taxon>
        <taxon>Dikarya</taxon>
        <taxon>Ascomycota</taxon>
        <taxon>Pezizomycotina</taxon>
        <taxon>Dothideomycetes</taxon>
        <taxon>Dothideomycetes incertae sedis</taxon>
        <taxon>Botryosphaeriales</taxon>
        <taxon>Phyllostictaceae</taxon>
        <taxon>Phyllosticta</taxon>
    </lineage>
</organism>
<protein>
    <submittedName>
        <fullName evidence="2">Uncharacterized protein</fullName>
    </submittedName>
</protein>
<feature type="compositionally biased region" description="Polar residues" evidence="1">
    <location>
        <begin position="135"/>
        <end position="151"/>
    </location>
</feature>
<comment type="caution">
    <text evidence="2">The sequence shown here is derived from an EMBL/GenBank/DDBJ whole genome shotgun (WGS) entry which is preliminary data.</text>
</comment>
<evidence type="ECO:0000313" key="2">
    <source>
        <dbReference type="EMBL" id="KAK7543252.1"/>
    </source>
</evidence>
<sequence length="698" mass="77227">MFYDRQSHCFRAHRLLPVSKKSRIPVPLGSRRDPWKDWEEDFRELCDAEATVTQQTWANERLTSWEKDFDVVCGLDCAFEDVAFSSKAIEHDYCDDQTLPSASVDDYLSTSTNESHDCIQRPCDCISSIATTVSTTEVSNNDPESQQTTDPPLTPKFDPDSVLGSSETQQNTDENPQQNIEAILLPEIKEDALGPNRIALQMKSSSLLYDINPQKGSSESERMGMTSNSMAMVPTLDLELTNTPPEDDIYSETLEIEHPIQDLADRVSKPPKKRTMQHSSHGARFPIFESINRLELTNERTAAVLGLESRLPPCKQVGARQSSVNDILTADPPTTQLHVLNLVSATQTRACFNKTTMDSTSVTNMTQWGSLSWDDEFEQLCSEPAPTISQPANFVSNKEPKEDSTPNNTSAAVLSSTIEETESVKSSLPAGSRIPMPIKRPADPEFALDHPGWSNALSPSINPMHSTPPEVNRWALSPAIGFSLNTIMDNAEECPRKAAIIWSAVQYTDDEDFSSYRFPHGATGLISSLPDDPLPEYPKTLRGSLLRFSESVDDIDEYLETTEPRLNSRIAQTSNEAERLDIAATSPLPGYDFVDDFLENQSNNHTSSGALICLFKLANQLEALITTTEAQSTDTESGTKSGPSKQSSGETSDDTEKIELPESIKEEVDSPVSALDRISAVGAFLWDCWNERPLVLDD</sequence>
<proteinExistence type="predicted"/>
<feature type="compositionally biased region" description="Polar residues" evidence="1">
    <location>
        <begin position="163"/>
        <end position="177"/>
    </location>
</feature>
<reference evidence="2 3" key="1">
    <citation type="submission" date="2024-04" db="EMBL/GenBank/DDBJ databases">
        <title>Phyllosticta paracitricarpa is synonymous to the EU quarantine fungus P. citricarpa based on phylogenomic analyses.</title>
        <authorList>
            <consortium name="Lawrence Berkeley National Laboratory"/>
            <person name="Van Ingen-Buijs V.A."/>
            <person name="Van Westerhoven A.C."/>
            <person name="Haridas S."/>
            <person name="Skiadas P."/>
            <person name="Martin F."/>
            <person name="Groenewald J.Z."/>
            <person name="Crous P.W."/>
            <person name="Seidl M.F."/>
        </authorList>
    </citation>
    <scope>NUCLEOTIDE SEQUENCE [LARGE SCALE GENOMIC DNA]</scope>
    <source>
        <strain evidence="2 3">CBS 122670</strain>
    </source>
</reference>
<dbReference type="Proteomes" id="UP001365128">
    <property type="component" value="Unassembled WGS sequence"/>
</dbReference>
<accession>A0ABR1M6I2</accession>
<feature type="region of interest" description="Disordered" evidence="1">
    <location>
        <begin position="135"/>
        <end position="177"/>
    </location>
</feature>